<keyword evidence="3" id="KW-0408">Iron</keyword>
<dbReference type="InterPro" id="IPR033658">
    <property type="entry name" value="GRX_PICOT-like"/>
</dbReference>
<keyword evidence="4" id="KW-0411">Iron-sulfur</keyword>
<evidence type="ECO:0000256" key="2">
    <source>
        <dbReference type="ARBA" id="ARBA00022723"/>
    </source>
</evidence>
<protein>
    <recommendedName>
        <fullName evidence="6">Glutaredoxin domain-containing protein</fullName>
    </recommendedName>
</protein>
<dbReference type="Proteomes" id="UP000187209">
    <property type="component" value="Unassembled WGS sequence"/>
</dbReference>
<dbReference type="AlphaFoldDB" id="A0A1R2AYX4"/>
<dbReference type="Pfam" id="PF00462">
    <property type="entry name" value="Glutaredoxin"/>
    <property type="match status" value="1"/>
</dbReference>
<feature type="domain" description="Glutaredoxin" evidence="6">
    <location>
        <begin position="49"/>
        <end position="114"/>
    </location>
</feature>
<dbReference type="InterPro" id="IPR036249">
    <property type="entry name" value="Thioredoxin-like_sf"/>
</dbReference>
<accession>A0A1R2AYX4</accession>
<name>A0A1R2AYX4_9CILI</name>
<dbReference type="FunFam" id="3.40.30.10:FF:000005">
    <property type="entry name" value="Glutaredoxin 5"/>
    <property type="match status" value="1"/>
</dbReference>
<keyword evidence="1" id="KW-0001">2Fe-2S</keyword>
<proteinExistence type="predicted"/>
<dbReference type="InterPro" id="IPR002109">
    <property type="entry name" value="Glutaredoxin"/>
</dbReference>
<dbReference type="CDD" id="cd03028">
    <property type="entry name" value="GRX_PICOT_like"/>
    <property type="match status" value="1"/>
</dbReference>
<dbReference type="GO" id="GO:0006879">
    <property type="term" value="P:intracellular iron ion homeostasis"/>
    <property type="evidence" value="ECO:0007669"/>
    <property type="project" value="TreeGrafter"/>
</dbReference>
<evidence type="ECO:0000256" key="5">
    <source>
        <dbReference type="ARBA" id="ARBA00023284"/>
    </source>
</evidence>
<dbReference type="PANTHER" id="PTHR10293:SF73">
    <property type="entry name" value="GLUTAREDOXIN-3"/>
    <property type="match status" value="1"/>
</dbReference>
<keyword evidence="2" id="KW-0479">Metal-binding</keyword>
<dbReference type="SUPFAM" id="SSF52833">
    <property type="entry name" value="Thioredoxin-like"/>
    <property type="match status" value="1"/>
</dbReference>
<keyword evidence="8" id="KW-1185">Reference proteome</keyword>
<dbReference type="GO" id="GO:0051537">
    <property type="term" value="F:2 iron, 2 sulfur cluster binding"/>
    <property type="evidence" value="ECO:0007669"/>
    <property type="project" value="UniProtKB-KW"/>
</dbReference>
<reference evidence="7 8" key="1">
    <citation type="submission" date="2016-11" db="EMBL/GenBank/DDBJ databases">
        <title>The macronuclear genome of Stentor coeruleus: a giant cell with tiny introns.</title>
        <authorList>
            <person name="Slabodnick M."/>
            <person name="Ruby J.G."/>
            <person name="Reiff S.B."/>
            <person name="Swart E.C."/>
            <person name="Gosai S."/>
            <person name="Prabakaran S."/>
            <person name="Witkowska E."/>
            <person name="Larue G.E."/>
            <person name="Fisher S."/>
            <person name="Freeman R.M."/>
            <person name="Gunawardena J."/>
            <person name="Chu W."/>
            <person name="Stover N.A."/>
            <person name="Gregory B.D."/>
            <person name="Nowacki M."/>
            <person name="Derisi J."/>
            <person name="Roy S.W."/>
            <person name="Marshall W.F."/>
            <person name="Sood P."/>
        </authorList>
    </citation>
    <scope>NUCLEOTIDE SEQUENCE [LARGE SCALE GENOMIC DNA]</scope>
    <source>
        <strain evidence="7">WM001</strain>
    </source>
</reference>
<evidence type="ECO:0000259" key="6">
    <source>
        <dbReference type="Pfam" id="PF00462"/>
    </source>
</evidence>
<dbReference type="OrthoDB" id="415696at2759"/>
<dbReference type="GO" id="GO:0005829">
    <property type="term" value="C:cytosol"/>
    <property type="evidence" value="ECO:0007669"/>
    <property type="project" value="TreeGrafter"/>
</dbReference>
<dbReference type="InterPro" id="IPR004480">
    <property type="entry name" value="Monothiol_GRX-rel"/>
</dbReference>
<dbReference type="PANTHER" id="PTHR10293">
    <property type="entry name" value="GLUTAREDOXIN FAMILY MEMBER"/>
    <property type="match status" value="1"/>
</dbReference>
<dbReference type="NCBIfam" id="TIGR00365">
    <property type="entry name" value="Grx4 family monothiol glutaredoxin"/>
    <property type="match status" value="1"/>
</dbReference>
<keyword evidence="5" id="KW-0676">Redox-active center</keyword>
<evidence type="ECO:0000256" key="1">
    <source>
        <dbReference type="ARBA" id="ARBA00022714"/>
    </source>
</evidence>
<comment type="caution">
    <text evidence="7">The sequence shown here is derived from an EMBL/GenBank/DDBJ whole genome shotgun (WGS) entry which is preliminary data.</text>
</comment>
<evidence type="ECO:0000256" key="4">
    <source>
        <dbReference type="ARBA" id="ARBA00023014"/>
    </source>
</evidence>
<dbReference type="GO" id="GO:0005634">
    <property type="term" value="C:nucleus"/>
    <property type="evidence" value="ECO:0007669"/>
    <property type="project" value="TreeGrafter"/>
</dbReference>
<organism evidence="7 8">
    <name type="scientific">Stentor coeruleus</name>
    <dbReference type="NCBI Taxonomy" id="5963"/>
    <lineage>
        <taxon>Eukaryota</taxon>
        <taxon>Sar</taxon>
        <taxon>Alveolata</taxon>
        <taxon>Ciliophora</taxon>
        <taxon>Postciliodesmatophora</taxon>
        <taxon>Heterotrichea</taxon>
        <taxon>Heterotrichida</taxon>
        <taxon>Stentoridae</taxon>
        <taxon>Stentor</taxon>
    </lineage>
</organism>
<dbReference type="Gene3D" id="3.40.30.10">
    <property type="entry name" value="Glutaredoxin"/>
    <property type="match status" value="1"/>
</dbReference>
<dbReference type="EMBL" id="MPUH01001165">
    <property type="protein sequence ID" value="OMJ69733.1"/>
    <property type="molecule type" value="Genomic_DNA"/>
</dbReference>
<evidence type="ECO:0000256" key="3">
    <source>
        <dbReference type="ARBA" id="ARBA00023004"/>
    </source>
</evidence>
<evidence type="ECO:0000313" key="7">
    <source>
        <dbReference type="EMBL" id="OMJ69733.1"/>
    </source>
</evidence>
<evidence type="ECO:0000313" key="8">
    <source>
        <dbReference type="Proteomes" id="UP000187209"/>
    </source>
</evidence>
<gene>
    <name evidence="7" type="ORF">SteCoe_32476</name>
</gene>
<dbReference type="PROSITE" id="PS51354">
    <property type="entry name" value="GLUTAREDOXIN_2"/>
    <property type="match status" value="1"/>
</dbReference>
<sequence>MLARSLWKATLRRFSEESHKSGPGFVYIDTTNVFNPIGFIDEIVNKSKVLLFMKGTPESPQCGFSNYAVQALNYYNVKNYSYVNILENPTIREEVKKYSDWPTYPQLYLNKEFIGGCDILSDMHKNGTLKDLFEKHGVVSKD</sequence>
<dbReference type="GO" id="GO:0046872">
    <property type="term" value="F:metal ion binding"/>
    <property type="evidence" value="ECO:0007669"/>
    <property type="project" value="UniProtKB-KW"/>
</dbReference>